<evidence type="ECO:0000313" key="2">
    <source>
        <dbReference type="EMBL" id="OLQ10156.1"/>
    </source>
</evidence>
<evidence type="ECO:0000256" key="1">
    <source>
        <dbReference type="SAM" id="MobiDB-lite"/>
    </source>
</evidence>
<proteinExistence type="predicted"/>
<reference evidence="2 3" key="1">
    <citation type="submission" date="2016-02" db="EMBL/GenBank/DDBJ databases">
        <title>Genome analysis of coral dinoflagellate symbionts highlights evolutionary adaptations to a symbiotic lifestyle.</title>
        <authorList>
            <person name="Aranda M."/>
            <person name="Li Y."/>
            <person name="Liew Y.J."/>
            <person name="Baumgarten S."/>
            <person name="Simakov O."/>
            <person name="Wilson M."/>
            <person name="Piel J."/>
            <person name="Ashoor H."/>
            <person name="Bougouffa S."/>
            <person name="Bajic V.B."/>
            <person name="Ryu T."/>
            <person name="Ravasi T."/>
            <person name="Bayer T."/>
            <person name="Micklem G."/>
            <person name="Kim H."/>
            <person name="Bhak J."/>
            <person name="Lajeunesse T.C."/>
            <person name="Voolstra C.R."/>
        </authorList>
    </citation>
    <scope>NUCLEOTIDE SEQUENCE [LARGE SCALE GENOMIC DNA]</scope>
    <source>
        <strain evidence="2 3">CCMP2467</strain>
    </source>
</reference>
<gene>
    <name evidence="2" type="ORF">AK812_SmicGene6180</name>
</gene>
<organism evidence="2 3">
    <name type="scientific">Symbiodinium microadriaticum</name>
    <name type="common">Dinoflagellate</name>
    <name type="synonym">Zooxanthella microadriatica</name>
    <dbReference type="NCBI Taxonomy" id="2951"/>
    <lineage>
        <taxon>Eukaryota</taxon>
        <taxon>Sar</taxon>
        <taxon>Alveolata</taxon>
        <taxon>Dinophyceae</taxon>
        <taxon>Suessiales</taxon>
        <taxon>Symbiodiniaceae</taxon>
        <taxon>Symbiodinium</taxon>
    </lineage>
</organism>
<evidence type="ECO:0000313" key="3">
    <source>
        <dbReference type="Proteomes" id="UP000186817"/>
    </source>
</evidence>
<dbReference type="AlphaFoldDB" id="A0A1Q9ERW7"/>
<dbReference type="OrthoDB" id="433431at2759"/>
<name>A0A1Q9ERW7_SYMMI</name>
<dbReference type="EMBL" id="LSRX01000083">
    <property type="protein sequence ID" value="OLQ10156.1"/>
    <property type="molecule type" value="Genomic_DNA"/>
</dbReference>
<accession>A0A1Q9ERW7</accession>
<protein>
    <submittedName>
        <fullName evidence="2">Uncharacterized protein</fullName>
    </submittedName>
</protein>
<comment type="caution">
    <text evidence="2">The sequence shown here is derived from an EMBL/GenBank/DDBJ whole genome shotgun (WGS) entry which is preliminary data.</text>
</comment>
<sequence>MVKVAKVSEAVLEVLPGGRKAILGGDMEERRRARSLLDLLPKVGPFGDIPTIPAELEAQYRGSWHAAKLIARLQETAQITWDYNGSQDEVSLEQVRLRTVGPRAQHLRTARVLVLVGPERCRVRAVLAAMAATEDAPKEDANVEICDGWPQVKVRRGRTCSQFLDPGVDSIHLYEIVLKGLSEKEQHPGVLDLIEKLRSWRSQNAKAVNAVQRQCALSEATKCPETLAPEEMVQLLMVAPEQWRLSGYWALGLIERPRPVPFSVFGEVPAAAREYLTWAQKSRQSADKRPHGGALSVMDADMRDDVLIVLLPEQALRLSPERLAGIERETGTLLVFDRGGGSALPQGIRRLLVCGSSDLRRANAASQEPQQQEQEREQWRQTRSNPWDVLATIPWPQSINEWGRLKSGYVREWPSELPAFRAPGCMSKTHRYYVRLSDSVPTFDESQALA</sequence>
<feature type="region of interest" description="Disordered" evidence="1">
    <location>
        <begin position="362"/>
        <end position="383"/>
    </location>
</feature>
<keyword evidence="3" id="KW-1185">Reference proteome</keyword>
<dbReference type="Proteomes" id="UP000186817">
    <property type="component" value="Unassembled WGS sequence"/>
</dbReference>